<dbReference type="InterPro" id="IPR055797">
    <property type="entry name" value="DUF7373"/>
</dbReference>
<protein>
    <submittedName>
        <fullName evidence="3">Uncharacterized protein</fullName>
    </submittedName>
</protein>
<dbReference type="EMBL" id="VLNY01000009">
    <property type="protein sequence ID" value="KAA0021482.1"/>
    <property type="molecule type" value="Genomic_DNA"/>
</dbReference>
<comment type="caution">
    <text evidence="3">The sequence shown here is derived from an EMBL/GenBank/DDBJ whole genome shotgun (WGS) entry which is preliminary data.</text>
</comment>
<dbReference type="Pfam" id="PF24088">
    <property type="entry name" value="DUF7373"/>
    <property type="match status" value="1"/>
</dbReference>
<gene>
    <name evidence="3" type="ORF">FOY51_18180</name>
</gene>
<organism evidence="3 4">
    <name type="scientific">Antrihabitans cavernicola</name>
    <dbReference type="NCBI Taxonomy" id="2495913"/>
    <lineage>
        <taxon>Bacteria</taxon>
        <taxon>Bacillati</taxon>
        <taxon>Actinomycetota</taxon>
        <taxon>Actinomycetes</taxon>
        <taxon>Mycobacteriales</taxon>
        <taxon>Nocardiaceae</taxon>
        <taxon>Antrihabitans</taxon>
    </lineage>
</organism>
<name>A0A5A7S8K6_9NOCA</name>
<proteinExistence type="predicted"/>
<dbReference type="AlphaFoldDB" id="A0A5A7S8K6"/>
<evidence type="ECO:0000259" key="1">
    <source>
        <dbReference type="Pfam" id="PF24088"/>
    </source>
</evidence>
<dbReference type="OrthoDB" id="4398318at2"/>
<sequence length="262" mass="28684">MITVSVFRFPSDTAASDAAREIDAVDAARNNENVSVKIDNHPDAHSHWRPTVPSMASTSAHGPFVINIYTEQRSPDQHSLSDSIEKVLDKQIPRLDEFSPTPVDKMNDLVADPDDLLTRVVMQYPAPIGTPDVNDAVVYTDRGYLLLAGAKSETSQRFEKTGVDAVAMLQGSILARTRDDEAAKTYVDDIVAANLDRNSESTPPSGVPDVKCISLTNPSPLDEKPYNCIVRYRRFVVVVNSAQEVDVQQKAAAQYALLANSQ</sequence>
<dbReference type="InterPro" id="IPR056463">
    <property type="entry name" value="DUF7373_C"/>
</dbReference>
<keyword evidence="4" id="KW-1185">Reference proteome</keyword>
<feature type="domain" description="DUF7373" evidence="2">
    <location>
        <begin position="116"/>
        <end position="261"/>
    </location>
</feature>
<accession>A0A5A7S8K6</accession>
<dbReference type="Pfam" id="PF24092">
    <property type="entry name" value="DUF7373_C"/>
    <property type="match status" value="1"/>
</dbReference>
<evidence type="ECO:0000313" key="3">
    <source>
        <dbReference type="EMBL" id="KAA0021482.1"/>
    </source>
</evidence>
<feature type="domain" description="DUF7373" evidence="1">
    <location>
        <begin position="2"/>
        <end position="109"/>
    </location>
</feature>
<reference evidence="3 4" key="1">
    <citation type="submission" date="2019-07" db="EMBL/GenBank/DDBJ databases">
        <title>Rhodococcus cavernicolus sp. nov., isolated from a cave.</title>
        <authorList>
            <person name="Lee S.D."/>
        </authorList>
    </citation>
    <scope>NUCLEOTIDE SEQUENCE [LARGE SCALE GENOMIC DNA]</scope>
    <source>
        <strain evidence="3 4">C1-24</strain>
    </source>
</reference>
<evidence type="ECO:0000259" key="2">
    <source>
        <dbReference type="Pfam" id="PF24092"/>
    </source>
</evidence>
<dbReference type="Proteomes" id="UP000322244">
    <property type="component" value="Unassembled WGS sequence"/>
</dbReference>
<evidence type="ECO:0000313" key="4">
    <source>
        <dbReference type="Proteomes" id="UP000322244"/>
    </source>
</evidence>